<sequence>MDFSKEFWYTKNVVIFFGHHLVVTFHSPKHKCSQYPDHSSFNYYVDDLPNNRKRIHLECITNSNPRPKNHILQRWYRIER</sequence>
<reference evidence="1" key="1">
    <citation type="journal article" date="2014" name="PLoS Genet.">
        <title>Differential Responses to Wnt and PCP Disruption Predict Expression and Developmental Function of Conserved and Novel Genes in a Cnidarian.</title>
        <authorList>
            <person name="Lapebie P."/>
            <person name="Ruggiero A."/>
            <person name="Barreau C."/>
            <person name="Chevalier S."/>
            <person name="Chang P."/>
            <person name="Dru P."/>
            <person name="Houliston E."/>
            <person name="Momose T."/>
        </authorList>
    </citation>
    <scope>NUCLEOTIDE SEQUENCE</scope>
</reference>
<dbReference type="AlphaFoldDB" id="A0A069DMQ5"/>
<protein>
    <submittedName>
        <fullName evidence="1">Immunoglobulin containing protein</fullName>
    </submittedName>
</protein>
<dbReference type="EMBL" id="GBGP01000336">
    <property type="protein sequence ID" value="JAC84866.1"/>
    <property type="molecule type" value="mRNA"/>
</dbReference>
<evidence type="ECO:0000313" key="1">
    <source>
        <dbReference type="EMBL" id="JAC84866.1"/>
    </source>
</evidence>
<accession>A0A069DMQ5</accession>
<name>A0A069DMQ5_9CNID</name>
<proteinExistence type="evidence at transcript level"/>
<organism evidence="1">
    <name type="scientific">Clytia hemisphaerica</name>
    <dbReference type="NCBI Taxonomy" id="252671"/>
    <lineage>
        <taxon>Eukaryota</taxon>
        <taxon>Metazoa</taxon>
        <taxon>Cnidaria</taxon>
        <taxon>Hydrozoa</taxon>
        <taxon>Hydroidolina</taxon>
        <taxon>Leptothecata</taxon>
        <taxon>Obeliida</taxon>
        <taxon>Clytiidae</taxon>
        <taxon>Clytia</taxon>
    </lineage>
</organism>